<dbReference type="Gene3D" id="1.20.120.1630">
    <property type="match status" value="1"/>
</dbReference>
<name>A0A8H6S6R7_MYCCL</name>
<dbReference type="PANTHER" id="PTHR12714">
    <property type="entry name" value="PROTEIN-S ISOPRENYLCYSTEINE O-METHYLTRANSFERASE"/>
    <property type="match status" value="1"/>
</dbReference>
<dbReference type="AlphaFoldDB" id="A0A8H6S6R7"/>
<keyword evidence="5" id="KW-0812">Transmembrane</keyword>
<evidence type="ECO:0000256" key="7">
    <source>
        <dbReference type="ARBA" id="ARBA00022989"/>
    </source>
</evidence>
<evidence type="ECO:0000256" key="6">
    <source>
        <dbReference type="ARBA" id="ARBA00022824"/>
    </source>
</evidence>
<keyword evidence="8" id="KW-0443">Lipid metabolism</keyword>
<evidence type="ECO:0000256" key="11">
    <source>
        <dbReference type="ARBA" id="ARBA00023264"/>
    </source>
</evidence>
<organism evidence="13 14">
    <name type="scientific">Mycena chlorophos</name>
    <name type="common">Agaric fungus</name>
    <name type="synonym">Agaricus chlorophos</name>
    <dbReference type="NCBI Taxonomy" id="658473"/>
    <lineage>
        <taxon>Eukaryota</taxon>
        <taxon>Fungi</taxon>
        <taxon>Dikarya</taxon>
        <taxon>Basidiomycota</taxon>
        <taxon>Agaricomycotina</taxon>
        <taxon>Agaricomycetes</taxon>
        <taxon>Agaricomycetidae</taxon>
        <taxon>Agaricales</taxon>
        <taxon>Marasmiineae</taxon>
        <taxon>Mycenaceae</taxon>
        <taxon>Mycena</taxon>
    </lineage>
</organism>
<evidence type="ECO:0000256" key="3">
    <source>
        <dbReference type="ARBA" id="ARBA00022603"/>
    </source>
</evidence>
<evidence type="ECO:0000256" key="8">
    <source>
        <dbReference type="ARBA" id="ARBA00023098"/>
    </source>
</evidence>
<dbReference type="PANTHER" id="PTHR12714:SF9">
    <property type="entry name" value="PROTEIN-S-ISOPRENYLCYSTEINE O-METHYLTRANSFERASE"/>
    <property type="match status" value="1"/>
</dbReference>
<keyword evidence="14" id="KW-1185">Reference proteome</keyword>
<accession>A0A8H6S6R7</accession>
<keyword evidence="13" id="KW-0808">Transferase</keyword>
<comment type="caution">
    <text evidence="13">The sequence shown here is derived from an EMBL/GenBank/DDBJ whole genome shotgun (WGS) entry which is preliminary data.</text>
</comment>
<keyword evidence="4" id="KW-0949">S-adenosyl-L-methionine</keyword>
<evidence type="ECO:0000256" key="5">
    <source>
        <dbReference type="ARBA" id="ARBA00022692"/>
    </source>
</evidence>
<keyword evidence="10" id="KW-0594">Phospholipid biosynthesis</keyword>
<evidence type="ECO:0000313" key="14">
    <source>
        <dbReference type="Proteomes" id="UP000613580"/>
    </source>
</evidence>
<keyword evidence="7" id="KW-1133">Transmembrane helix</keyword>
<keyword evidence="2" id="KW-0444">Lipid biosynthesis</keyword>
<keyword evidence="6" id="KW-0256">Endoplasmic reticulum</keyword>
<dbReference type="OrthoDB" id="422086at2759"/>
<protein>
    <submittedName>
        <fullName evidence="13">Protein-S-isoprenylcysteine O-methyltransferase</fullName>
    </submittedName>
</protein>
<reference evidence="13" key="1">
    <citation type="submission" date="2020-05" db="EMBL/GenBank/DDBJ databases">
        <title>Mycena genomes resolve the evolution of fungal bioluminescence.</title>
        <authorList>
            <person name="Tsai I.J."/>
        </authorList>
    </citation>
    <scope>NUCLEOTIDE SEQUENCE</scope>
    <source>
        <strain evidence="13">110903Hualien_Pintung</strain>
    </source>
</reference>
<dbReference type="GO" id="GO:0032259">
    <property type="term" value="P:methylation"/>
    <property type="evidence" value="ECO:0007669"/>
    <property type="project" value="UniProtKB-KW"/>
</dbReference>
<evidence type="ECO:0000256" key="2">
    <source>
        <dbReference type="ARBA" id="ARBA00022516"/>
    </source>
</evidence>
<gene>
    <name evidence="13" type="ORF">HMN09_01187700</name>
</gene>
<evidence type="ECO:0000313" key="13">
    <source>
        <dbReference type="EMBL" id="KAF7293914.1"/>
    </source>
</evidence>
<sequence>MPSLTPTMKIPLLLAVAAGAHITMTPPNPPPAEADQLKPTGFERAGAPRMFPLLLKVGRLAHGVVHGLFWTCGLTEVALLAADTTIVDSLSPHFVAQLRYYLDPTHGRGLRNLAFTSPFLIGTLLNVAGTALRLHCYARLRRFFTFELGVQAKQRLVTDGVYGIVRHPSYTGALAAGTGVALATLSRGSWVAECLLPAIFRDTKKPLTTIWVAGMTLACVGLRSRMIKEDRMLRDSFGQEWDEWAQRVNWWIVPGVY</sequence>
<proteinExistence type="predicted"/>
<feature type="signal peptide" evidence="12">
    <location>
        <begin position="1"/>
        <end position="20"/>
    </location>
</feature>
<evidence type="ECO:0000256" key="12">
    <source>
        <dbReference type="SAM" id="SignalP"/>
    </source>
</evidence>
<dbReference type="Proteomes" id="UP000613580">
    <property type="component" value="Unassembled WGS sequence"/>
</dbReference>
<evidence type="ECO:0000256" key="1">
    <source>
        <dbReference type="ARBA" id="ARBA00004127"/>
    </source>
</evidence>
<dbReference type="EMBL" id="JACAZE010000020">
    <property type="protein sequence ID" value="KAF7293914.1"/>
    <property type="molecule type" value="Genomic_DNA"/>
</dbReference>
<evidence type="ECO:0000256" key="4">
    <source>
        <dbReference type="ARBA" id="ARBA00022691"/>
    </source>
</evidence>
<keyword evidence="12" id="KW-0732">Signal</keyword>
<keyword evidence="3 13" id="KW-0489">Methyltransferase</keyword>
<comment type="subcellular location">
    <subcellularLocation>
        <location evidence="1">Endomembrane system</location>
        <topology evidence="1">Multi-pass membrane protein</topology>
    </subcellularLocation>
</comment>
<keyword evidence="11" id="KW-1208">Phospholipid metabolism</keyword>
<dbReference type="GO" id="GO:0006656">
    <property type="term" value="P:phosphatidylcholine biosynthetic process"/>
    <property type="evidence" value="ECO:0007669"/>
    <property type="project" value="UniProtKB-UniPathway"/>
</dbReference>
<evidence type="ECO:0000256" key="9">
    <source>
        <dbReference type="ARBA" id="ARBA00023136"/>
    </source>
</evidence>
<dbReference type="InterPro" id="IPR007318">
    <property type="entry name" value="Phopholipid_MeTrfase"/>
</dbReference>
<feature type="chain" id="PRO_5034542228" evidence="12">
    <location>
        <begin position="21"/>
        <end position="257"/>
    </location>
</feature>
<evidence type="ECO:0000256" key="10">
    <source>
        <dbReference type="ARBA" id="ARBA00023209"/>
    </source>
</evidence>
<dbReference type="GO" id="GO:0004671">
    <property type="term" value="F:protein C-terminal S-isoprenylcysteine carboxyl O-methyltransferase activity"/>
    <property type="evidence" value="ECO:0007669"/>
    <property type="project" value="TreeGrafter"/>
</dbReference>
<dbReference type="UniPathway" id="UPA00753"/>
<keyword evidence="9" id="KW-0472">Membrane</keyword>
<dbReference type="GO" id="GO:0005783">
    <property type="term" value="C:endoplasmic reticulum"/>
    <property type="evidence" value="ECO:0007669"/>
    <property type="project" value="TreeGrafter"/>
</dbReference>
<dbReference type="Pfam" id="PF04191">
    <property type="entry name" value="PEMT"/>
    <property type="match status" value="1"/>
</dbReference>